<feature type="chain" id="PRO_5012050820" evidence="2">
    <location>
        <begin position="27"/>
        <end position="68"/>
    </location>
</feature>
<comment type="caution">
    <text evidence="3">The sequence shown here is derived from an EMBL/GenBank/DDBJ whole genome shotgun (WGS) entry which is preliminary data.</text>
</comment>
<proteinExistence type="predicted"/>
<feature type="region of interest" description="Disordered" evidence="1">
    <location>
        <begin position="39"/>
        <end position="58"/>
    </location>
</feature>
<name>A0A1Q8QF93_9FIRM</name>
<keyword evidence="2" id="KW-0732">Signal</keyword>
<evidence type="ECO:0000313" key="4">
    <source>
        <dbReference type="Proteomes" id="UP000186102"/>
    </source>
</evidence>
<keyword evidence="4" id="KW-1185">Reference proteome</keyword>
<feature type="signal peptide" evidence="2">
    <location>
        <begin position="1"/>
        <end position="26"/>
    </location>
</feature>
<evidence type="ECO:0000313" key="3">
    <source>
        <dbReference type="EMBL" id="OLN26023.1"/>
    </source>
</evidence>
<accession>A0A1Q8QF93</accession>
<dbReference type="AlphaFoldDB" id="A0A1Q8QF93"/>
<dbReference type="Proteomes" id="UP000186102">
    <property type="component" value="Unassembled WGS sequence"/>
</dbReference>
<feature type="compositionally biased region" description="Basic residues" evidence="1">
    <location>
        <begin position="44"/>
        <end position="58"/>
    </location>
</feature>
<evidence type="ECO:0000256" key="2">
    <source>
        <dbReference type="SAM" id="SignalP"/>
    </source>
</evidence>
<dbReference type="EMBL" id="MLBF01000090">
    <property type="protein sequence ID" value="OLN26023.1"/>
    <property type="molecule type" value="Genomic_DNA"/>
</dbReference>
<gene>
    <name evidence="3" type="ORF">DSOL_5138</name>
</gene>
<dbReference type="RefSeq" id="WP_075367377.1">
    <property type="nucleotide sequence ID" value="NZ_MLBF01000090.1"/>
</dbReference>
<evidence type="ECO:0000256" key="1">
    <source>
        <dbReference type="SAM" id="MobiDB-lite"/>
    </source>
</evidence>
<protein>
    <submittedName>
        <fullName evidence="3">Uncharacterized protein</fullName>
    </submittedName>
</protein>
<organism evidence="3 4">
    <name type="scientific">Desulfosporosinus metallidurans</name>
    <dbReference type="NCBI Taxonomy" id="1888891"/>
    <lineage>
        <taxon>Bacteria</taxon>
        <taxon>Bacillati</taxon>
        <taxon>Bacillota</taxon>
        <taxon>Clostridia</taxon>
        <taxon>Eubacteriales</taxon>
        <taxon>Desulfitobacteriaceae</taxon>
        <taxon>Desulfosporosinus</taxon>
    </lineage>
</organism>
<reference evidence="3 4" key="1">
    <citation type="submission" date="2016-09" db="EMBL/GenBank/DDBJ databases">
        <title>Complete genome of Desulfosporosinus sp. OL.</title>
        <authorList>
            <person name="Mardanov A."/>
            <person name="Beletsky A."/>
            <person name="Panova A."/>
            <person name="Karnachuk O."/>
            <person name="Ravin N."/>
        </authorList>
    </citation>
    <scope>NUCLEOTIDE SEQUENCE [LARGE SCALE GENOMIC DNA]</scope>
    <source>
        <strain evidence="3 4">OL</strain>
    </source>
</reference>
<sequence length="68" mass="7356">MKRIKVGIALITMFGLLLGTASVASAKATSPVHHVKALQTTTKSTHHQAKKQTTKKTVHKLAKLLAKR</sequence>